<evidence type="ECO:0000256" key="1">
    <source>
        <dbReference type="SAM" id="MobiDB-lite"/>
    </source>
</evidence>
<feature type="region of interest" description="Disordered" evidence="1">
    <location>
        <begin position="397"/>
        <end position="435"/>
    </location>
</feature>
<dbReference type="EMBL" id="JABBWK010000041">
    <property type="protein sequence ID" value="KAG1898173.1"/>
    <property type="molecule type" value="Genomic_DNA"/>
</dbReference>
<evidence type="ECO:0000313" key="3">
    <source>
        <dbReference type="Proteomes" id="UP001195769"/>
    </source>
</evidence>
<keyword evidence="3" id="KW-1185">Reference proteome</keyword>
<sequence length="435" mass="48204">MIDMPPIQHNQGKDFTQEIDDINSNSTDSDGTDSLGDSDLNDDANLLRIRDVVVTPAANASTQDLRKVLEITQKLLLDIDRKHWETLKKVTLLKATVSKGQKMKLTKKDLALVAKEDSIRNFGCKAPPRINLLSKEWWLSLLLIQDGIKAKLFQFIPPADHNMMAHKNFGSHFVKGVNNVHAEMLLDVKSCAAAIFGLDAKFFIQGYTQDMEPACKSLLFNPQGLYTKFALVLFPRPDHIVRDEFLKTAKLVYELHTATPGLIAAAAIIAIFVLSSNKELVKVSDKSRIPYKDYHNYYRQSLLTGDLLVGDSTSGPHDSWEEMFECAMETEAELPELDVSPVIEVPPFAPPTAPQSISAAMQGLALAEDHHQDPLPVAVNEDKPELPALVLEAPVAAQKPKLKPKPKLRWKGKADVTNNNTSEDQGLANFEPLSA</sequence>
<name>A0AAD4E4I8_9AGAM</name>
<dbReference type="AlphaFoldDB" id="A0AAD4E4I8"/>
<dbReference type="RefSeq" id="XP_041223749.1">
    <property type="nucleotide sequence ID" value="XM_041377187.1"/>
</dbReference>
<feature type="compositionally biased region" description="Low complexity" evidence="1">
    <location>
        <begin position="22"/>
        <end position="37"/>
    </location>
</feature>
<protein>
    <submittedName>
        <fullName evidence="2">Uncharacterized protein</fullName>
    </submittedName>
</protein>
<dbReference type="GeneID" id="64671485"/>
<comment type="caution">
    <text evidence="2">The sequence shown here is derived from an EMBL/GenBank/DDBJ whole genome shotgun (WGS) entry which is preliminary data.</text>
</comment>
<evidence type="ECO:0000313" key="2">
    <source>
        <dbReference type="EMBL" id="KAG1898173.1"/>
    </source>
</evidence>
<dbReference type="Proteomes" id="UP001195769">
    <property type="component" value="Unassembled WGS sequence"/>
</dbReference>
<accession>A0AAD4E4I8</accession>
<feature type="compositionally biased region" description="Basic residues" evidence="1">
    <location>
        <begin position="400"/>
        <end position="411"/>
    </location>
</feature>
<feature type="region of interest" description="Disordered" evidence="1">
    <location>
        <begin position="1"/>
        <end position="37"/>
    </location>
</feature>
<organism evidence="2 3">
    <name type="scientific">Suillus fuscotomentosus</name>
    <dbReference type="NCBI Taxonomy" id="1912939"/>
    <lineage>
        <taxon>Eukaryota</taxon>
        <taxon>Fungi</taxon>
        <taxon>Dikarya</taxon>
        <taxon>Basidiomycota</taxon>
        <taxon>Agaricomycotina</taxon>
        <taxon>Agaricomycetes</taxon>
        <taxon>Agaricomycetidae</taxon>
        <taxon>Boletales</taxon>
        <taxon>Suillineae</taxon>
        <taxon>Suillaceae</taxon>
        <taxon>Suillus</taxon>
    </lineage>
</organism>
<proteinExistence type="predicted"/>
<gene>
    <name evidence="2" type="ORF">F5891DRAFT_982072</name>
</gene>
<reference evidence="2" key="1">
    <citation type="journal article" date="2020" name="New Phytol.">
        <title>Comparative genomics reveals dynamic genome evolution in host specialist ectomycorrhizal fungi.</title>
        <authorList>
            <person name="Lofgren L.A."/>
            <person name="Nguyen N.H."/>
            <person name="Vilgalys R."/>
            <person name="Ruytinx J."/>
            <person name="Liao H.L."/>
            <person name="Branco S."/>
            <person name="Kuo A."/>
            <person name="LaButti K."/>
            <person name="Lipzen A."/>
            <person name="Andreopoulos W."/>
            <person name="Pangilinan J."/>
            <person name="Riley R."/>
            <person name="Hundley H."/>
            <person name="Na H."/>
            <person name="Barry K."/>
            <person name="Grigoriev I.V."/>
            <person name="Stajich J.E."/>
            <person name="Kennedy P.G."/>
        </authorList>
    </citation>
    <scope>NUCLEOTIDE SEQUENCE</scope>
    <source>
        <strain evidence="2">FC203</strain>
    </source>
</reference>